<dbReference type="Proteomes" id="UP000291659">
    <property type="component" value="Unassembled WGS sequence"/>
</dbReference>
<dbReference type="Proteomes" id="UP000661163">
    <property type="component" value="Unassembled WGS sequence"/>
</dbReference>
<evidence type="ECO:0000313" key="6">
    <source>
        <dbReference type="Proteomes" id="UP000661163"/>
    </source>
</evidence>
<proteinExistence type="predicted"/>
<reference evidence="1 6" key="2">
    <citation type="submission" date="2019-12" db="EMBL/GenBank/DDBJ databases">
        <title>Rhizobium genotypes associated with high levels of biological nitrogen fixation by grain legumes in a temperate-maritime cropping system.</title>
        <authorList>
            <person name="Maluk M."/>
            <person name="Francesc Ferrando Molina F."/>
            <person name="Lopez Del Egido L."/>
            <person name="Lafos M."/>
            <person name="Langarica-Fuentes A."/>
            <person name="Gebre Yohannes G."/>
            <person name="Young M.W."/>
            <person name="Martin P."/>
            <person name="Gantlett R."/>
            <person name="Kenicer G."/>
            <person name="Hawes C."/>
            <person name="Begg G.S."/>
            <person name="Quilliam R.S."/>
            <person name="Squire G.R."/>
            <person name="Poole P.S."/>
            <person name="Young P.W."/>
            <person name="Iannetta P.M."/>
            <person name="James E.K."/>
        </authorList>
    </citation>
    <scope>NUCLEOTIDE SEQUENCE [LARGE SCALE GENOMIC DNA]</scope>
    <source>
        <strain evidence="1 6">JHI985</strain>
    </source>
</reference>
<protein>
    <submittedName>
        <fullName evidence="1">Uncharacterized protein</fullName>
    </submittedName>
</protein>
<evidence type="ECO:0000313" key="2">
    <source>
        <dbReference type="EMBL" id="TAX70162.1"/>
    </source>
</evidence>
<name>A0AAE5C530_9HYPH</name>
<keyword evidence="4" id="KW-1185">Reference proteome</keyword>
<dbReference type="EMBL" id="WUFC01000024">
    <property type="protein sequence ID" value="NEI51041.1"/>
    <property type="molecule type" value="Genomic_DNA"/>
</dbReference>
<evidence type="ECO:0000313" key="5">
    <source>
        <dbReference type="Proteomes" id="UP000291892"/>
    </source>
</evidence>
<reference evidence="4 5" key="1">
    <citation type="submission" date="2019-02" db="EMBL/GenBank/DDBJ databases">
        <title>The genomic architecture of introgression among sibling species of bacteria.</title>
        <authorList>
            <person name="Cavassim M.I.A."/>
            <person name="Moeskjaer S."/>
            <person name="Moslemi C."/>
            <person name="Fields B."/>
            <person name="Bachmann A."/>
            <person name="Vilhjalmsson B."/>
            <person name="Schierup M.H."/>
            <person name="Young J.P.W."/>
            <person name="Andersen S.U."/>
        </authorList>
    </citation>
    <scope>NUCLEOTIDE SEQUENCE [LARGE SCALE GENOMIC DNA]</scope>
    <source>
        <strain evidence="2 4">SM141A</strain>
        <strain evidence="3 5">SM42</strain>
        <plasmid evidence="2">pSM141A_Rh01</plasmid>
        <plasmid evidence="3">pSM42_Rh01</plasmid>
    </source>
</reference>
<evidence type="ECO:0000313" key="4">
    <source>
        <dbReference type="Proteomes" id="UP000291659"/>
    </source>
</evidence>
<geneLocation type="plasmid" evidence="3">
    <name>pSM42_Rh01</name>
</geneLocation>
<comment type="caution">
    <text evidence="1">The sequence shown here is derived from an EMBL/GenBank/DDBJ whole genome shotgun (WGS) entry which is preliminary data.</text>
</comment>
<evidence type="ECO:0000313" key="1">
    <source>
        <dbReference type="EMBL" id="NEI51041.1"/>
    </source>
</evidence>
<sequence>MRDLCRSHSVAAWSLVLRAGRQATRDGLRVYAVGRGRRAQGLSDESGEKPIRADAFETADVARIEVFPTDQATGGGSMVKFPEQ</sequence>
<accession>A0AAE5C530</accession>
<gene>
    <name evidence="3" type="ORF">ELG94_26790</name>
    <name evidence="2" type="ORF">ELH98_27045</name>
    <name evidence="1" type="ORF">GR217_25520</name>
</gene>
<dbReference type="EMBL" id="SIKX01000002">
    <property type="protein sequence ID" value="TBF06555.1"/>
    <property type="molecule type" value="Genomic_DNA"/>
</dbReference>
<dbReference type="EMBL" id="SIOX01000002">
    <property type="protein sequence ID" value="TAX70162.1"/>
    <property type="molecule type" value="Genomic_DNA"/>
</dbReference>
<organism evidence="1 6">
    <name type="scientific">Rhizobium ruizarguesonis</name>
    <dbReference type="NCBI Taxonomy" id="2081791"/>
    <lineage>
        <taxon>Bacteria</taxon>
        <taxon>Pseudomonadati</taxon>
        <taxon>Pseudomonadota</taxon>
        <taxon>Alphaproteobacteria</taxon>
        <taxon>Hyphomicrobiales</taxon>
        <taxon>Rhizobiaceae</taxon>
        <taxon>Rhizobium/Agrobacterium group</taxon>
        <taxon>Rhizobium</taxon>
    </lineage>
</organism>
<geneLocation type="plasmid" evidence="2">
    <name>pSM141A_Rh01</name>
</geneLocation>
<evidence type="ECO:0000313" key="3">
    <source>
        <dbReference type="EMBL" id="TBF06555.1"/>
    </source>
</evidence>
<keyword evidence="2" id="KW-0614">Plasmid</keyword>
<dbReference type="Proteomes" id="UP000291892">
    <property type="component" value="Unassembled WGS sequence"/>
</dbReference>
<dbReference type="AlphaFoldDB" id="A0AAE5C530"/>